<protein>
    <recommendedName>
        <fullName evidence="10">Glutamate decarboxylase</fullName>
    </recommendedName>
</protein>
<dbReference type="GO" id="GO:0019752">
    <property type="term" value="P:carboxylic acid metabolic process"/>
    <property type="evidence" value="ECO:0007669"/>
    <property type="project" value="InterPro"/>
</dbReference>
<evidence type="ECO:0000256" key="4">
    <source>
        <dbReference type="ARBA" id="ARBA00022898"/>
    </source>
</evidence>
<evidence type="ECO:0000256" key="5">
    <source>
        <dbReference type="ARBA" id="ARBA00023239"/>
    </source>
</evidence>
<dbReference type="OrthoDB" id="392571at2759"/>
<dbReference type="Proteomes" id="UP000034947">
    <property type="component" value="Unassembled WGS sequence"/>
</dbReference>
<comment type="cofactor">
    <cofactor evidence="1 6 7">
        <name>pyridoxal 5'-phosphate</name>
        <dbReference type="ChEBI" id="CHEBI:597326"/>
    </cofactor>
</comment>
<dbReference type="Gene3D" id="3.40.640.10">
    <property type="entry name" value="Type I PLP-dependent aspartate aminotransferase-like (Major domain)"/>
    <property type="match status" value="1"/>
</dbReference>
<keyword evidence="5 7" id="KW-0456">Lyase</keyword>
<dbReference type="Gene3D" id="3.90.1150.170">
    <property type="match status" value="1"/>
</dbReference>
<proteinExistence type="inferred from homology"/>
<gene>
    <name evidence="8" type="ORF">AOCH_000820</name>
</gene>
<feature type="modified residue" description="N6-(pyridoxal phosphate)lysine" evidence="6">
    <location>
        <position position="322"/>
    </location>
</feature>
<dbReference type="InterPro" id="IPR015424">
    <property type="entry name" value="PyrdxlP-dep_Trfase"/>
</dbReference>
<dbReference type="GO" id="GO:0016831">
    <property type="term" value="F:carboxy-lyase activity"/>
    <property type="evidence" value="ECO:0007669"/>
    <property type="project" value="UniProtKB-KW"/>
</dbReference>
<reference evidence="8 9" key="1">
    <citation type="submission" date="2015-02" db="EMBL/GenBank/DDBJ databases">
        <title>Draft Genome Sequences of Two Closely-Related Aflatoxigenic Aspergillus Species Obtained from the Cote d'Ivoire.</title>
        <authorList>
            <person name="Moore G.G."/>
            <person name="Beltz S.B."/>
            <person name="Mack B.M."/>
        </authorList>
    </citation>
    <scope>NUCLEOTIDE SEQUENCE [LARGE SCALE GENOMIC DNA]</scope>
    <source>
        <strain evidence="8 9">SRRC1432</strain>
    </source>
</reference>
<dbReference type="VEuPathDB" id="FungiDB:P175DRAFT_0535657"/>
<dbReference type="Pfam" id="PF00282">
    <property type="entry name" value="Pyridoxal_deC"/>
    <property type="match status" value="2"/>
</dbReference>
<dbReference type="PANTHER" id="PTHR45677:SF8">
    <property type="entry name" value="CYSTEINE SULFINIC ACID DECARBOXYLASE"/>
    <property type="match status" value="1"/>
</dbReference>
<keyword evidence="3" id="KW-0210">Decarboxylase</keyword>
<dbReference type="EMBL" id="JYKN01003067">
    <property type="protein sequence ID" value="KKK14146.1"/>
    <property type="molecule type" value="Genomic_DNA"/>
</dbReference>
<evidence type="ECO:0000256" key="2">
    <source>
        <dbReference type="ARBA" id="ARBA00009533"/>
    </source>
</evidence>
<evidence type="ECO:0000256" key="3">
    <source>
        <dbReference type="ARBA" id="ARBA00022793"/>
    </source>
</evidence>
<comment type="caution">
    <text evidence="8">The sequence shown here is derived from an EMBL/GenBank/DDBJ whole genome shotgun (WGS) entry which is preliminary data.</text>
</comment>
<dbReference type="GO" id="GO:0005737">
    <property type="term" value="C:cytoplasm"/>
    <property type="evidence" value="ECO:0007669"/>
    <property type="project" value="TreeGrafter"/>
</dbReference>
<dbReference type="GO" id="GO:0030170">
    <property type="term" value="F:pyridoxal phosphate binding"/>
    <property type="evidence" value="ECO:0007669"/>
    <property type="project" value="InterPro"/>
</dbReference>
<dbReference type="InterPro" id="IPR015421">
    <property type="entry name" value="PyrdxlP-dep_Trfase_major"/>
</dbReference>
<accession>A0A0F8UTP3</accession>
<dbReference type="PANTHER" id="PTHR45677">
    <property type="entry name" value="GLUTAMATE DECARBOXYLASE-RELATED"/>
    <property type="match status" value="1"/>
</dbReference>
<evidence type="ECO:0000256" key="7">
    <source>
        <dbReference type="RuleBase" id="RU000382"/>
    </source>
</evidence>
<evidence type="ECO:0008006" key="10">
    <source>
        <dbReference type="Google" id="ProtNLM"/>
    </source>
</evidence>
<evidence type="ECO:0000313" key="8">
    <source>
        <dbReference type="EMBL" id="KKK14146.1"/>
    </source>
</evidence>
<sequence length="561" mass="60300">MATDGSCNNLRRANEYSEIVRSVQELVESFFEAAENDVDSLETGNGLQAGSTPNHTTLEAHVREDLRSALALSLPTAGLGHTDLVSTAESLLQHSVNTSSPAFLDKLWSAPSVPGIAADVLLSSLNGNAHVFRVSPAFTFVEKHVGKELAKLFGLDGPYAGGITFPGGAASNTTALLVARNVRFPELKNSGLIASPRPLAVFVSEAAHYSMITAAGLLGIGLASVRKIRTTEAGTMDPAALKAELQAAVDAGHIPLFVGATAGTTVRGAYDPLREIGALAHEYGAWFHVDGCFGGAAIFSEKLKYRLDGSELADSIAFNPHKLLGVPQICSFLLAKDLKTLWFANRLEAGYLFHDDDLDSAFGVNNIFNGNAANGSKQSSHSDNTNAHWRSSRGLLEAPDPNRVYDLASFTPQCGRRPDSLKLYFHWRYYGTEGIAKQVEAAYEGAQYLSKLIAASPSLVLVGKNYEVPCTQVCFYYDRPSSAVSLSEQQEAEQNTHYTRLIASGLEKRGWMVDFAPGSGRNGERGHFVRIVCNRTTTPTVCNGLMKAILDITADVARNDV</sequence>
<evidence type="ECO:0000256" key="1">
    <source>
        <dbReference type="ARBA" id="ARBA00001933"/>
    </source>
</evidence>
<dbReference type="SUPFAM" id="SSF53383">
    <property type="entry name" value="PLP-dependent transferases"/>
    <property type="match status" value="1"/>
</dbReference>
<name>A0A0F8UTP3_9EURO</name>
<evidence type="ECO:0000256" key="6">
    <source>
        <dbReference type="PIRSR" id="PIRSR602129-50"/>
    </source>
</evidence>
<dbReference type="AlphaFoldDB" id="A0A0F8UTP3"/>
<organism evidence="8 9">
    <name type="scientific">Aspergillus ochraceoroseus</name>
    <dbReference type="NCBI Taxonomy" id="138278"/>
    <lineage>
        <taxon>Eukaryota</taxon>
        <taxon>Fungi</taxon>
        <taxon>Dikarya</taxon>
        <taxon>Ascomycota</taxon>
        <taxon>Pezizomycotina</taxon>
        <taxon>Eurotiomycetes</taxon>
        <taxon>Eurotiomycetidae</taxon>
        <taxon>Eurotiales</taxon>
        <taxon>Aspergillaceae</taxon>
        <taxon>Aspergillus</taxon>
        <taxon>Aspergillus subgen. Nidulantes</taxon>
    </lineage>
</organism>
<comment type="similarity">
    <text evidence="2 7">Belongs to the group II decarboxylase family.</text>
</comment>
<evidence type="ECO:0000313" key="9">
    <source>
        <dbReference type="Proteomes" id="UP000034947"/>
    </source>
</evidence>
<dbReference type="InterPro" id="IPR002129">
    <property type="entry name" value="PyrdxlP-dep_de-COase"/>
</dbReference>
<keyword evidence="4 6" id="KW-0663">Pyridoxal phosphate</keyword>
<keyword evidence="9" id="KW-1185">Reference proteome</keyword>